<dbReference type="PANTHER" id="PTHR32089">
    <property type="entry name" value="METHYL-ACCEPTING CHEMOTAXIS PROTEIN MCPB"/>
    <property type="match status" value="1"/>
</dbReference>
<dbReference type="EMBL" id="JBJIAA010000030">
    <property type="protein sequence ID" value="MFL0253260.1"/>
    <property type="molecule type" value="Genomic_DNA"/>
</dbReference>
<keyword evidence="6" id="KW-1185">Reference proteome</keyword>
<feature type="domain" description="Methyl-accepting transducer" evidence="4">
    <location>
        <begin position="1"/>
        <end position="173"/>
    </location>
</feature>
<dbReference type="Gene3D" id="1.10.287.950">
    <property type="entry name" value="Methyl-accepting chemotaxis protein"/>
    <property type="match status" value="1"/>
</dbReference>
<evidence type="ECO:0000256" key="2">
    <source>
        <dbReference type="ARBA" id="ARBA00029447"/>
    </source>
</evidence>
<evidence type="ECO:0000256" key="1">
    <source>
        <dbReference type="ARBA" id="ARBA00023224"/>
    </source>
</evidence>
<comment type="caution">
    <text evidence="5">The sequence shown here is derived from an EMBL/GenBank/DDBJ whole genome shotgun (WGS) entry which is preliminary data.</text>
</comment>
<dbReference type="InterPro" id="IPR004090">
    <property type="entry name" value="Chemotax_Me-accpt_rcpt"/>
</dbReference>
<organism evidence="5 6">
    <name type="scientific">Clostridium neuense</name>
    <dbReference type="NCBI Taxonomy" id="1728934"/>
    <lineage>
        <taxon>Bacteria</taxon>
        <taxon>Bacillati</taxon>
        <taxon>Bacillota</taxon>
        <taxon>Clostridia</taxon>
        <taxon>Eubacteriales</taxon>
        <taxon>Clostridiaceae</taxon>
        <taxon>Clostridium</taxon>
    </lineage>
</organism>
<keyword evidence="1 3" id="KW-0807">Transducer</keyword>
<reference evidence="5 6" key="1">
    <citation type="submission" date="2024-11" db="EMBL/GenBank/DDBJ databases">
        <authorList>
            <person name="Heng Y.C."/>
            <person name="Lim A.C.H."/>
            <person name="Lee J.K.Y."/>
            <person name="Kittelmann S."/>
        </authorList>
    </citation>
    <scope>NUCLEOTIDE SEQUENCE [LARGE SCALE GENOMIC DNA]</scope>
    <source>
        <strain evidence="5 6">WILCCON 0114</strain>
    </source>
</reference>
<dbReference type="PROSITE" id="PS50111">
    <property type="entry name" value="CHEMOTAXIS_TRANSDUC_2"/>
    <property type="match status" value="1"/>
</dbReference>
<evidence type="ECO:0000313" key="5">
    <source>
        <dbReference type="EMBL" id="MFL0253260.1"/>
    </source>
</evidence>
<dbReference type="Pfam" id="PF00015">
    <property type="entry name" value="MCPsignal"/>
    <property type="match status" value="1"/>
</dbReference>
<accession>A0ABW8TMF2</accession>
<name>A0ABW8TMF2_9CLOT</name>
<dbReference type="RefSeq" id="WP_406789930.1">
    <property type="nucleotide sequence ID" value="NZ_JBJIAA010000030.1"/>
</dbReference>
<dbReference type="PANTHER" id="PTHR32089:SF112">
    <property type="entry name" value="LYSOZYME-LIKE PROTEIN-RELATED"/>
    <property type="match status" value="1"/>
</dbReference>
<evidence type="ECO:0000256" key="3">
    <source>
        <dbReference type="PROSITE-ProRule" id="PRU00284"/>
    </source>
</evidence>
<evidence type="ECO:0000313" key="6">
    <source>
        <dbReference type="Proteomes" id="UP001623592"/>
    </source>
</evidence>
<dbReference type="InterPro" id="IPR004089">
    <property type="entry name" value="MCPsignal_dom"/>
</dbReference>
<protein>
    <submittedName>
        <fullName evidence="5">Methyl-accepting chemotaxis protein</fullName>
    </submittedName>
</protein>
<gene>
    <name evidence="5" type="ORF">ACJDT4_22900</name>
</gene>
<comment type="similarity">
    <text evidence="2">Belongs to the methyl-accepting chemotaxis (MCP) protein family.</text>
</comment>
<dbReference type="SUPFAM" id="SSF58104">
    <property type="entry name" value="Methyl-accepting chemotaxis protein (MCP) signaling domain"/>
    <property type="match status" value="1"/>
</dbReference>
<dbReference type="Proteomes" id="UP001623592">
    <property type="component" value="Unassembled WGS sequence"/>
</dbReference>
<evidence type="ECO:0000259" key="4">
    <source>
        <dbReference type="PROSITE" id="PS50111"/>
    </source>
</evidence>
<dbReference type="PRINTS" id="PR00260">
    <property type="entry name" value="CHEMTRNSDUCR"/>
</dbReference>
<dbReference type="SMART" id="SM00283">
    <property type="entry name" value="MA"/>
    <property type="match status" value="1"/>
</dbReference>
<sequence length="206" mass="22350">MTALGRATEEIGKIVDMINAITNQTNMLGLNASIEAARAGEYGKGFAVVAKSIKELSDKSKNATDGISKLIIDIQNRINEAVDKSKEGLVELKSGINLVQASGTSIENIIEVVNKTYEYSNSITESTKLQNESSKGIAKYMDELHENISEIASTTMQESSGMQEITAGIETIKENVDELASGIKEINELSQYIVDNSNKLKSNLEK</sequence>
<proteinExistence type="inferred from homology"/>